<protein>
    <submittedName>
        <fullName evidence="2">Uncharacterized protein</fullName>
    </submittedName>
</protein>
<accession>A0ABP3UWV6</accession>
<feature type="transmembrane region" description="Helical" evidence="1">
    <location>
        <begin position="34"/>
        <end position="53"/>
    </location>
</feature>
<keyword evidence="1" id="KW-0472">Membrane</keyword>
<keyword evidence="3" id="KW-1185">Reference proteome</keyword>
<keyword evidence="1" id="KW-1133">Transmembrane helix</keyword>
<evidence type="ECO:0000313" key="2">
    <source>
        <dbReference type="EMBL" id="GAA0742361.1"/>
    </source>
</evidence>
<organism evidence="2 3">
    <name type="scientific">Clostridium oceanicum</name>
    <dbReference type="NCBI Taxonomy" id="1543"/>
    <lineage>
        <taxon>Bacteria</taxon>
        <taxon>Bacillati</taxon>
        <taxon>Bacillota</taxon>
        <taxon>Clostridia</taxon>
        <taxon>Eubacteriales</taxon>
        <taxon>Clostridiaceae</taxon>
        <taxon>Clostridium</taxon>
    </lineage>
</organism>
<gene>
    <name evidence="2" type="ORF">GCM10008906_24760</name>
</gene>
<sequence length="163" mass="18927">MKKRWLIYTIIGVAFGVLDEYYQEFVQGMITSVPMWFILAWGIWLIPIIPIVLHEAKVSKSRIKAALANVLTWSSAVISYYVFIAIKLIFIGQSSMNFIYSSNYKDEFYFSNLKSFFYNSILSGITEWIGIAIVGGFITGFSISFIYLRIRRTPRKFKREIVL</sequence>
<feature type="transmembrane region" description="Helical" evidence="1">
    <location>
        <begin position="65"/>
        <end position="91"/>
    </location>
</feature>
<evidence type="ECO:0000256" key="1">
    <source>
        <dbReference type="SAM" id="Phobius"/>
    </source>
</evidence>
<name>A0ABP3UWV6_9CLOT</name>
<proteinExistence type="predicted"/>
<reference evidence="3" key="1">
    <citation type="journal article" date="2019" name="Int. J. Syst. Evol. Microbiol.">
        <title>The Global Catalogue of Microorganisms (GCM) 10K type strain sequencing project: providing services to taxonomists for standard genome sequencing and annotation.</title>
        <authorList>
            <consortium name="The Broad Institute Genomics Platform"/>
            <consortium name="The Broad Institute Genome Sequencing Center for Infectious Disease"/>
            <person name="Wu L."/>
            <person name="Ma J."/>
        </authorList>
    </citation>
    <scope>NUCLEOTIDE SEQUENCE [LARGE SCALE GENOMIC DNA]</scope>
    <source>
        <strain evidence="3">JCM 1407</strain>
    </source>
</reference>
<evidence type="ECO:0000313" key="3">
    <source>
        <dbReference type="Proteomes" id="UP001501510"/>
    </source>
</evidence>
<feature type="transmembrane region" description="Helical" evidence="1">
    <location>
        <begin position="5"/>
        <end position="22"/>
    </location>
</feature>
<feature type="transmembrane region" description="Helical" evidence="1">
    <location>
        <begin position="128"/>
        <end position="150"/>
    </location>
</feature>
<comment type="caution">
    <text evidence="2">The sequence shown here is derived from an EMBL/GenBank/DDBJ whole genome shotgun (WGS) entry which is preliminary data.</text>
</comment>
<keyword evidence="1" id="KW-0812">Transmembrane</keyword>
<dbReference type="EMBL" id="BAAACG010000010">
    <property type="protein sequence ID" value="GAA0742361.1"/>
    <property type="molecule type" value="Genomic_DNA"/>
</dbReference>
<dbReference type="Proteomes" id="UP001501510">
    <property type="component" value="Unassembled WGS sequence"/>
</dbReference>
<dbReference type="RefSeq" id="WP_343761957.1">
    <property type="nucleotide sequence ID" value="NZ_BAAACG010000010.1"/>
</dbReference>